<keyword evidence="8 11" id="KW-1133">Transmembrane helix</keyword>
<reference evidence="14" key="1">
    <citation type="submission" date="2017-12" db="EMBL/GenBank/DDBJ databases">
        <title>Draft genome sequence of Telmatospirillum siberiense 26-4b1T, an acidotolerant peatland alphaproteobacterium potentially involved in sulfur cycling.</title>
        <authorList>
            <person name="Hausmann B."/>
            <person name="Pjevac P."/>
            <person name="Schreck K."/>
            <person name="Herbold C.W."/>
            <person name="Daims H."/>
            <person name="Wagner M."/>
            <person name="Pester M."/>
            <person name="Loy A."/>
        </authorList>
    </citation>
    <scope>NUCLEOTIDE SEQUENCE [LARGE SCALE GENOMIC DNA]</scope>
    <source>
        <strain evidence="14">26-4b1</strain>
    </source>
</reference>
<feature type="region of interest" description="Disordered" evidence="10">
    <location>
        <begin position="1"/>
        <end position="20"/>
    </location>
</feature>
<keyword evidence="4 11" id="KW-0812">Transmembrane</keyword>
<dbReference type="GO" id="GO:0015662">
    <property type="term" value="F:P-type ion transporter activity"/>
    <property type="evidence" value="ECO:0007669"/>
    <property type="project" value="UniProtKB-ARBA"/>
</dbReference>
<dbReference type="PRINTS" id="PR00120">
    <property type="entry name" value="HATPASE"/>
</dbReference>
<dbReference type="Gene3D" id="1.20.1110.10">
    <property type="entry name" value="Calcium-transporting ATPase, transmembrane domain"/>
    <property type="match status" value="1"/>
</dbReference>
<evidence type="ECO:0000256" key="3">
    <source>
        <dbReference type="ARBA" id="ARBA00022553"/>
    </source>
</evidence>
<dbReference type="GO" id="GO:0016020">
    <property type="term" value="C:membrane"/>
    <property type="evidence" value="ECO:0007669"/>
    <property type="project" value="UniProtKB-SubCell"/>
</dbReference>
<dbReference type="InterPro" id="IPR059000">
    <property type="entry name" value="ATPase_P-type_domA"/>
</dbReference>
<evidence type="ECO:0000256" key="2">
    <source>
        <dbReference type="ARBA" id="ARBA00008804"/>
    </source>
</evidence>
<dbReference type="InterPro" id="IPR023214">
    <property type="entry name" value="HAD_sf"/>
</dbReference>
<evidence type="ECO:0000256" key="4">
    <source>
        <dbReference type="ARBA" id="ARBA00022692"/>
    </source>
</evidence>
<keyword evidence="9 11" id="KW-0472">Membrane</keyword>
<dbReference type="EMBL" id="PIUM01000031">
    <property type="protein sequence ID" value="PKU22485.1"/>
    <property type="molecule type" value="Genomic_DNA"/>
</dbReference>
<dbReference type="Gene3D" id="3.40.50.1000">
    <property type="entry name" value="HAD superfamily/HAD-like"/>
    <property type="match status" value="1"/>
</dbReference>
<dbReference type="FunFam" id="2.70.150.10:FF:000042">
    <property type="entry name" value="Plasma membrane ATPase"/>
    <property type="match status" value="1"/>
</dbReference>
<evidence type="ECO:0000313" key="13">
    <source>
        <dbReference type="EMBL" id="PKU22485.1"/>
    </source>
</evidence>
<keyword evidence="3" id="KW-0597">Phosphoprotein</keyword>
<evidence type="ECO:0000313" key="14">
    <source>
        <dbReference type="Proteomes" id="UP000233293"/>
    </source>
</evidence>
<feature type="domain" description="Cation-transporting P-type ATPase N-terminal" evidence="12">
    <location>
        <begin position="2"/>
        <end position="64"/>
    </location>
</feature>
<dbReference type="Gene3D" id="2.70.150.10">
    <property type="entry name" value="Calcium-transporting ATPase, cytoplasmic transduction domain A"/>
    <property type="match status" value="1"/>
</dbReference>
<feature type="transmembrane region" description="Helical" evidence="11">
    <location>
        <begin position="214"/>
        <end position="237"/>
    </location>
</feature>
<dbReference type="RefSeq" id="WP_101252683.1">
    <property type="nucleotide sequence ID" value="NZ_PIUM01000031.1"/>
</dbReference>
<dbReference type="InterPro" id="IPR036412">
    <property type="entry name" value="HAD-like_sf"/>
</dbReference>
<dbReference type="SFLD" id="SFLDS00003">
    <property type="entry name" value="Haloacid_Dehalogenase"/>
    <property type="match status" value="1"/>
</dbReference>
<feature type="transmembrane region" description="Helical" evidence="11">
    <location>
        <begin position="243"/>
        <end position="267"/>
    </location>
</feature>
<dbReference type="SUPFAM" id="SSF81665">
    <property type="entry name" value="Calcium ATPase, transmembrane domain M"/>
    <property type="match status" value="1"/>
</dbReference>
<dbReference type="InterPro" id="IPR018303">
    <property type="entry name" value="ATPase_P-typ_P_site"/>
</dbReference>
<evidence type="ECO:0000256" key="9">
    <source>
        <dbReference type="ARBA" id="ARBA00023136"/>
    </source>
</evidence>
<dbReference type="GO" id="GO:0016887">
    <property type="term" value="F:ATP hydrolysis activity"/>
    <property type="evidence" value="ECO:0007669"/>
    <property type="project" value="InterPro"/>
</dbReference>
<dbReference type="InterPro" id="IPR008250">
    <property type="entry name" value="ATPase_P-typ_transduc_dom_A_sf"/>
</dbReference>
<evidence type="ECO:0000256" key="5">
    <source>
        <dbReference type="ARBA" id="ARBA00022741"/>
    </source>
</evidence>
<protein>
    <submittedName>
        <fullName evidence="13">Divalent cation transporter</fullName>
    </submittedName>
</protein>
<dbReference type="Proteomes" id="UP000233293">
    <property type="component" value="Unassembled WGS sequence"/>
</dbReference>
<dbReference type="Gene3D" id="3.40.1110.10">
    <property type="entry name" value="Calcium-transporting ATPase, cytoplasmic domain N"/>
    <property type="match status" value="1"/>
</dbReference>
<dbReference type="SFLD" id="SFLDG00002">
    <property type="entry name" value="C1.7:_P-type_atpase_like"/>
    <property type="match status" value="1"/>
</dbReference>
<accession>A0A2N3PQ01</accession>
<feature type="transmembrane region" description="Helical" evidence="11">
    <location>
        <begin position="650"/>
        <end position="671"/>
    </location>
</feature>
<comment type="caution">
    <text evidence="13">The sequence shown here is derived from an EMBL/GenBank/DDBJ whole genome shotgun (WGS) entry which is preliminary data.</text>
</comment>
<dbReference type="InterPro" id="IPR044492">
    <property type="entry name" value="P_typ_ATPase_HD_dom"/>
</dbReference>
<gene>
    <name evidence="13" type="ORF">CWS72_21400</name>
</gene>
<dbReference type="SFLD" id="SFLDF00027">
    <property type="entry name" value="p-type_atpase"/>
    <property type="match status" value="1"/>
</dbReference>
<evidence type="ECO:0000256" key="7">
    <source>
        <dbReference type="ARBA" id="ARBA00022967"/>
    </source>
</evidence>
<dbReference type="PROSITE" id="PS00154">
    <property type="entry name" value="ATPASE_E1_E2"/>
    <property type="match status" value="1"/>
</dbReference>
<dbReference type="Pfam" id="PF00690">
    <property type="entry name" value="Cation_ATPase_N"/>
    <property type="match status" value="1"/>
</dbReference>
<comment type="subcellular location">
    <subcellularLocation>
        <location evidence="1">Membrane</location>
        <topology evidence="1">Multi-pass membrane protein</topology>
    </subcellularLocation>
</comment>
<keyword evidence="14" id="KW-1185">Reference proteome</keyword>
<evidence type="ECO:0000256" key="8">
    <source>
        <dbReference type="ARBA" id="ARBA00022989"/>
    </source>
</evidence>
<evidence type="ECO:0000256" key="1">
    <source>
        <dbReference type="ARBA" id="ARBA00004141"/>
    </source>
</evidence>
<dbReference type="Pfam" id="PF00702">
    <property type="entry name" value="Hydrolase"/>
    <property type="match status" value="1"/>
</dbReference>
<sequence length="774" mass="80843">MNTTTSDSLTGLTGDEAGRRLATDGTNAVPDVAQHPINRALQKLWAPVPWMLEVAVFLQLVLGEYVEASAIAFLLIFNAGLGFFQEGRAQATLKALKSRLAITASVRRDGIWKTIPAVELVRGDVVKLSLGAVVPADVRLLTGAVLIDQSTLTGESAPVEAGPGFETYAGALIRRGEAAAEILVTGSRTKFGRSAELIRAAHVESTEQKAVFRVVSYLALFNGGVTVLLIAYAVYLSMPFAQIAPLVLVAVLASIPVALPSMFTLAATVGARAVARRGVLPTRLSALDEAAGMDVLCADKTGTLTRNELAVTACNALPGFDASQIMAMAAMASSDGGSDPLDGAIRAASQPAGMAHWKLVAFTPFDPARKMSEAAAIDAEGRPMRIVKGALAAVATITEPSIPATAMVEDLQAKGFRVLVVAVGPAEPLRIAGVIALSDPPREDSAALITQLHDLGVRTVMVTGDSSVTARVVADAVGITGPICATVPLPHDIGAKDFGVFAGVLPADKYALVQAFQRGGHVVGMCGDGANDAPALRQAQMGIAVLTATDVAKSAAGIVLTEQGLGGVVAAVQEGRTTFQRILTYTFRSIIHKVVQVLLLLAGLVISGTAVLTPLLMVLMMVAGDFFALSSATDNVRPSPTPNVWRIGNLTIAGIILGFCDLIFCTASLAVGRFVLGLDSDRLRTLTVITLVYSGQAIFYVSRERRHLWSSRPGSWLIASSILDITLFGTLATQGVLMAPLPAVIVTCVFGAAIVLAFCLDAVKILLFRRLAIS</sequence>
<organism evidence="13 14">
    <name type="scientific">Telmatospirillum siberiense</name>
    <dbReference type="NCBI Taxonomy" id="382514"/>
    <lineage>
        <taxon>Bacteria</taxon>
        <taxon>Pseudomonadati</taxon>
        <taxon>Pseudomonadota</taxon>
        <taxon>Alphaproteobacteria</taxon>
        <taxon>Rhodospirillales</taxon>
        <taxon>Rhodospirillaceae</taxon>
        <taxon>Telmatospirillum</taxon>
    </lineage>
</organism>
<dbReference type="InterPro" id="IPR023299">
    <property type="entry name" value="ATPase_P-typ_cyto_dom_N"/>
</dbReference>
<keyword evidence="6" id="KW-0067">ATP-binding</keyword>
<dbReference type="InterPro" id="IPR004014">
    <property type="entry name" value="ATPase_P-typ_cation-transptr_N"/>
</dbReference>
<evidence type="ECO:0000256" key="11">
    <source>
        <dbReference type="SAM" id="Phobius"/>
    </source>
</evidence>
<name>A0A2N3PQ01_9PROT</name>
<dbReference type="OrthoDB" id="391538at2"/>
<evidence type="ECO:0000256" key="10">
    <source>
        <dbReference type="SAM" id="MobiDB-lite"/>
    </source>
</evidence>
<evidence type="ECO:0000259" key="12">
    <source>
        <dbReference type="SMART" id="SM00831"/>
    </source>
</evidence>
<comment type="similarity">
    <text evidence="2">Belongs to the cation transport ATPase (P-type) (TC 3.A.3) family. Type IIIA subfamily.</text>
</comment>
<dbReference type="PRINTS" id="PR00119">
    <property type="entry name" value="CATATPASE"/>
</dbReference>
<feature type="transmembrane region" description="Helical" evidence="11">
    <location>
        <begin position="68"/>
        <end position="84"/>
    </location>
</feature>
<keyword evidence="5" id="KW-0547">Nucleotide-binding</keyword>
<evidence type="ECO:0000256" key="6">
    <source>
        <dbReference type="ARBA" id="ARBA00022840"/>
    </source>
</evidence>
<dbReference type="PANTHER" id="PTHR42861">
    <property type="entry name" value="CALCIUM-TRANSPORTING ATPASE"/>
    <property type="match status" value="1"/>
</dbReference>
<dbReference type="SUPFAM" id="SSF81653">
    <property type="entry name" value="Calcium ATPase, transduction domain A"/>
    <property type="match status" value="1"/>
</dbReference>
<dbReference type="Pfam" id="PF00122">
    <property type="entry name" value="E1-E2_ATPase"/>
    <property type="match status" value="1"/>
</dbReference>
<dbReference type="SUPFAM" id="SSF56784">
    <property type="entry name" value="HAD-like"/>
    <property type="match status" value="1"/>
</dbReference>
<dbReference type="InterPro" id="IPR023298">
    <property type="entry name" value="ATPase_P-typ_TM_dom_sf"/>
</dbReference>
<dbReference type="NCBIfam" id="TIGR01494">
    <property type="entry name" value="ATPase_P-type"/>
    <property type="match status" value="2"/>
</dbReference>
<dbReference type="AlphaFoldDB" id="A0A2N3PQ01"/>
<proteinExistence type="inferred from homology"/>
<dbReference type="InterPro" id="IPR001757">
    <property type="entry name" value="P_typ_ATPase"/>
</dbReference>
<feature type="compositionally biased region" description="Low complexity" evidence="10">
    <location>
        <begin position="1"/>
        <end position="15"/>
    </location>
</feature>
<feature type="transmembrane region" description="Helical" evidence="11">
    <location>
        <begin position="683"/>
        <end position="702"/>
    </location>
</feature>
<keyword evidence="7" id="KW-1278">Translocase</keyword>
<dbReference type="SMART" id="SM00831">
    <property type="entry name" value="Cation_ATPase_N"/>
    <property type="match status" value="1"/>
</dbReference>
<feature type="transmembrane region" description="Helical" evidence="11">
    <location>
        <begin position="743"/>
        <end position="767"/>
    </location>
</feature>
<dbReference type="GO" id="GO:0005524">
    <property type="term" value="F:ATP binding"/>
    <property type="evidence" value="ECO:0007669"/>
    <property type="project" value="UniProtKB-KW"/>
</dbReference>